<feature type="signal peptide" evidence="1">
    <location>
        <begin position="1"/>
        <end position="21"/>
    </location>
</feature>
<dbReference type="PANTHER" id="PTHR43649">
    <property type="entry name" value="ARABINOSE-BINDING PROTEIN-RELATED"/>
    <property type="match status" value="1"/>
</dbReference>
<organism evidence="2 3">
    <name type="scientific">Actinomadura rubrisoli</name>
    <dbReference type="NCBI Taxonomy" id="2530368"/>
    <lineage>
        <taxon>Bacteria</taxon>
        <taxon>Bacillati</taxon>
        <taxon>Actinomycetota</taxon>
        <taxon>Actinomycetes</taxon>
        <taxon>Streptosporangiales</taxon>
        <taxon>Thermomonosporaceae</taxon>
        <taxon>Actinomadura</taxon>
    </lineage>
</organism>
<dbReference type="InterPro" id="IPR006059">
    <property type="entry name" value="SBP"/>
</dbReference>
<reference evidence="2 3" key="1">
    <citation type="submission" date="2019-03" db="EMBL/GenBank/DDBJ databases">
        <title>Draft genome sequences of novel Actinobacteria.</title>
        <authorList>
            <person name="Sahin N."/>
            <person name="Ay H."/>
            <person name="Saygin H."/>
        </authorList>
    </citation>
    <scope>NUCLEOTIDE SEQUENCE [LARGE SCALE GENOMIC DNA]</scope>
    <source>
        <strain evidence="2 3">H3C3</strain>
    </source>
</reference>
<keyword evidence="3" id="KW-1185">Reference proteome</keyword>
<dbReference type="SUPFAM" id="SSF53850">
    <property type="entry name" value="Periplasmic binding protein-like II"/>
    <property type="match status" value="1"/>
</dbReference>
<accession>A0A4R5B372</accession>
<protein>
    <submittedName>
        <fullName evidence="2">Extracellular solute-binding protein</fullName>
    </submittedName>
</protein>
<evidence type="ECO:0000313" key="3">
    <source>
        <dbReference type="Proteomes" id="UP000294513"/>
    </source>
</evidence>
<dbReference type="Gene3D" id="3.40.190.10">
    <property type="entry name" value="Periplasmic binding protein-like II"/>
    <property type="match status" value="2"/>
</dbReference>
<name>A0A4R5B372_9ACTN</name>
<dbReference type="EMBL" id="SMKU01000190">
    <property type="protein sequence ID" value="TDD78014.1"/>
    <property type="molecule type" value="Genomic_DNA"/>
</dbReference>
<dbReference type="Pfam" id="PF01547">
    <property type="entry name" value="SBP_bac_1"/>
    <property type="match status" value="1"/>
</dbReference>
<gene>
    <name evidence="2" type="ORF">E1298_29100</name>
</gene>
<comment type="caution">
    <text evidence="2">The sequence shown here is derived from an EMBL/GenBank/DDBJ whole genome shotgun (WGS) entry which is preliminary data.</text>
</comment>
<dbReference type="RefSeq" id="WP_131898825.1">
    <property type="nucleotide sequence ID" value="NZ_SMKU01000190.1"/>
</dbReference>
<keyword evidence="1" id="KW-0732">Signal</keyword>
<dbReference type="InterPro" id="IPR050490">
    <property type="entry name" value="Bact_solute-bd_prot1"/>
</dbReference>
<proteinExistence type="predicted"/>
<dbReference type="AlphaFoldDB" id="A0A4R5B372"/>
<dbReference type="Proteomes" id="UP000294513">
    <property type="component" value="Unassembled WGS sequence"/>
</dbReference>
<feature type="chain" id="PRO_5039494496" evidence="1">
    <location>
        <begin position="22"/>
        <end position="431"/>
    </location>
</feature>
<sequence length="431" mass="47261">MSRRICGDLAAELMISVLLLAGCSAQVAPPEQIVTINWFASTMTTSGTDPRQTLIDAFQKANPGIRVSLSSTPTNTDEIRAILEDAIPGRIEGPSPDVYLGDVIWPAEFAQRGLAMPLDDRLEKSFWGRFHQEFVEASKYQGKIYAVPFYTDQGILLYRKDLLAREHLEGSLRTWEGIAAASRTLVGKKLIESGFVWQGAEYEGLTCAWTEFAADAEAIGKPAAPPANVVSRLDSAASLKAVSFMRSLLVGGASPEEVTSFREPQALQAFESGQAAFLRTWNSTLVSMSGLAESKLTGKVGVAPLPTFKGQPGQGASAIGGWSFFVNPNTRHLPEVLRFIRWMTSFPAQYTVAQYSVIPTNEPVRRDQVVQDNPNLKVVTRMRPVHRPSDTPDYPLLSKAVYGEVHQALRGAVAPETALRRGQKQIDRIRK</sequence>
<dbReference type="OrthoDB" id="3495561at2"/>
<evidence type="ECO:0000313" key="2">
    <source>
        <dbReference type="EMBL" id="TDD78014.1"/>
    </source>
</evidence>
<dbReference type="PANTHER" id="PTHR43649:SF12">
    <property type="entry name" value="DIACETYLCHITOBIOSE BINDING PROTEIN DASA"/>
    <property type="match status" value="1"/>
</dbReference>
<dbReference type="PROSITE" id="PS51257">
    <property type="entry name" value="PROKAR_LIPOPROTEIN"/>
    <property type="match status" value="1"/>
</dbReference>
<evidence type="ECO:0000256" key="1">
    <source>
        <dbReference type="SAM" id="SignalP"/>
    </source>
</evidence>